<dbReference type="EMBL" id="LGRX02008808">
    <property type="protein sequence ID" value="KAK3272747.1"/>
    <property type="molecule type" value="Genomic_DNA"/>
</dbReference>
<proteinExistence type="predicted"/>
<reference evidence="1 2" key="1">
    <citation type="journal article" date="2015" name="Genome Biol. Evol.">
        <title>Comparative Genomics of a Bacterivorous Green Alga Reveals Evolutionary Causalities and Consequences of Phago-Mixotrophic Mode of Nutrition.</title>
        <authorList>
            <person name="Burns J.A."/>
            <person name="Paasch A."/>
            <person name="Narechania A."/>
            <person name="Kim E."/>
        </authorList>
    </citation>
    <scope>NUCLEOTIDE SEQUENCE [LARGE SCALE GENOMIC DNA]</scope>
    <source>
        <strain evidence="1 2">PLY_AMNH</strain>
    </source>
</reference>
<dbReference type="AlphaFoldDB" id="A0AAE0L5N0"/>
<keyword evidence="2" id="KW-1185">Reference proteome</keyword>
<evidence type="ECO:0000313" key="2">
    <source>
        <dbReference type="Proteomes" id="UP001190700"/>
    </source>
</evidence>
<organism evidence="1 2">
    <name type="scientific">Cymbomonas tetramitiformis</name>
    <dbReference type="NCBI Taxonomy" id="36881"/>
    <lineage>
        <taxon>Eukaryota</taxon>
        <taxon>Viridiplantae</taxon>
        <taxon>Chlorophyta</taxon>
        <taxon>Pyramimonadophyceae</taxon>
        <taxon>Pyramimonadales</taxon>
        <taxon>Pyramimonadaceae</taxon>
        <taxon>Cymbomonas</taxon>
    </lineage>
</organism>
<name>A0AAE0L5N0_9CHLO</name>
<protein>
    <submittedName>
        <fullName evidence="1">Uncharacterized protein</fullName>
    </submittedName>
</protein>
<dbReference type="Proteomes" id="UP001190700">
    <property type="component" value="Unassembled WGS sequence"/>
</dbReference>
<dbReference type="SUPFAM" id="SSF53448">
    <property type="entry name" value="Nucleotide-diphospho-sugar transferases"/>
    <property type="match status" value="1"/>
</dbReference>
<dbReference type="InterPro" id="IPR029044">
    <property type="entry name" value="Nucleotide-diphossugar_trans"/>
</dbReference>
<accession>A0AAE0L5N0</accession>
<sequence length="122" mass="12934">MADDNYAKPHEIRWLVTAALATGAGILCPGDDYLTGTRPPMKGQPSKGRWMPLGASLAVGFFKDAFGDSNSLVRRDVLEATGGFAEGSGAGGEDSTGEDWEFFAAAVMAGHQLLPVPFPLFW</sequence>
<evidence type="ECO:0000313" key="1">
    <source>
        <dbReference type="EMBL" id="KAK3272747.1"/>
    </source>
</evidence>
<gene>
    <name evidence="1" type="ORF">CYMTET_18969</name>
</gene>
<dbReference type="Gene3D" id="3.90.550.10">
    <property type="entry name" value="Spore Coat Polysaccharide Biosynthesis Protein SpsA, Chain A"/>
    <property type="match status" value="1"/>
</dbReference>
<comment type="caution">
    <text evidence="1">The sequence shown here is derived from an EMBL/GenBank/DDBJ whole genome shotgun (WGS) entry which is preliminary data.</text>
</comment>